<accession>A0A8K0R9T9</accession>
<evidence type="ECO:0000256" key="4">
    <source>
        <dbReference type="ARBA" id="ARBA00023136"/>
    </source>
</evidence>
<dbReference type="PANTHER" id="PTHR30520:SF6">
    <property type="entry name" value="FORMATE_NITRATE FAMILY TRANSPORTER (EUROFUNG)"/>
    <property type="match status" value="1"/>
</dbReference>
<keyword evidence="4 7" id="KW-0472">Membrane</keyword>
<dbReference type="GO" id="GO:0015707">
    <property type="term" value="P:nitrite transport"/>
    <property type="evidence" value="ECO:0007669"/>
    <property type="project" value="TreeGrafter"/>
</dbReference>
<evidence type="ECO:0000256" key="2">
    <source>
        <dbReference type="ARBA" id="ARBA00022692"/>
    </source>
</evidence>
<dbReference type="Pfam" id="PF01226">
    <property type="entry name" value="Form_Nir_trans"/>
    <property type="match status" value="1"/>
</dbReference>
<dbReference type="OrthoDB" id="4829at2759"/>
<sequence>MTANSLHTGHLAGHFQRKRKAYKPHVDSMPKAAPTDMLSGLALENAILFNATRKIADPPDKVLFLGILGGIWVGIGGIAGISGAGGVPDAVRVQWVSLPRVILGGWFVFALHFITMFGGELFTGNLMILGLGLMNKKVPFWIGIRHTILVYIGNWAGTLFVGYFFVYLTDLLGTPQYRSYLNEIVVSKLEGPNWGQLFLRAIPANMMVCMAIVLSVASRSATGKMIALWFPVVMFVLSGYEHCVADMIFLGVGLMYGAPSTIGRLWYCQSAAVCGNLIGGALFIGMVAHLANHWKSPVFATREPGTGLAHDVESTRHYEEKDETTSPPSISNSCTCDVRAAAPACEPNSPRRGMAEADNTVRPTQQAVNGRFVHHASMFRSMRPGDDIV</sequence>
<dbReference type="PANTHER" id="PTHR30520">
    <property type="entry name" value="FORMATE TRANSPORTER-RELATED"/>
    <property type="match status" value="1"/>
</dbReference>
<feature type="transmembrane region" description="Helical" evidence="7">
    <location>
        <begin position="264"/>
        <end position="288"/>
    </location>
</feature>
<reference evidence="8" key="1">
    <citation type="journal article" date="2021" name="Nat. Commun.">
        <title>Genetic determinants of endophytism in the Arabidopsis root mycobiome.</title>
        <authorList>
            <person name="Mesny F."/>
            <person name="Miyauchi S."/>
            <person name="Thiergart T."/>
            <person name="Pickel B."/>
            <person name="Atanasova L."/>
            <person name="Karlsson M."/>
            <person name="Huettel B."/>
            <person name="Barry K.W."/>
            <person name="Haridas S."/>
            <person name="Chen C."/>
            <person name="Bauer D."/>
            <person name="Andreopoulos W."/>
            <person name="Pangilinan J."/>
            <person name="LaButti K."/>
            <person name="Riley R."/>
            <person name="Lipzen A."/>
            <person name="Clum A."/>
            <person name="Drula E."/>
            <person name="Henrissat B."/>
            <person name="Kohler A."/>
            <person name="Grigoriev I.V."/>
            <person name="Martin F.M."/>
            <person name="Hacquard S."/>
        </authorList>
    </citation>
    <scope>NUCLEOTIDE SEQUENCE</scope>
    <source>
        <strain evidence="8">MPI-SDFR-AT-0120</strain>
    </source>
</reference>
<feature type="transmembrane region" description="Helical" evidence="7">
    <location>
        <begin position="101"/>
        <end position="128"/>
    </location>
</feature>
<dbReference type="EMBL" id="JAGMVJ010000006">
    <property type="protein sequence ID" value="KAH7089837.1"/>
    <property type="molecule type" value="Genomic_DNA"/>
</dbReference>
<dbReference type="AlphaFoldDB" id="A0A8K0R9T9"/>
<protein>
    <submittedName>
        <fullName evidence="8">Formate/nitrite transporter-domain-containing protein</fullName>
    </submittedName>
</protein>
<evidence type="ECO:0000256" key="3">
    <source>
        <dbReference type="ARBA" id="ARBA00022989"/>
    </source>
</evidence>
<feature type="transmembrane region" description="Helical" evidence="7">
    <location>
        <begin position="197"/>
        <end position="216"/>
    </location>
</feature>
<dbReference type="InterPro" id="IPR000292">
    <property type="entry name" value="For/NO2_transpt"/>
</dbReference>
<evidence type="ECO:0000256" key="6">
    <source>
        <dbReference type="SAM" id="MobiDB-lite"/>
    </source>
</evidence>
<evidence type="ECO:0000256" key="7">
    <source>
        <dbReference type="SAM" id="Phobius"/>
    </source>
</evidence>
<evidence type="ECO:0000313" key="9">
    <source>
        <dbReference type="Proteomes" id="UP000813461"/>
    </source>
</evidence>
<comment type="subcellular location">
    <subcellularLocation>
        <location evidence="1">Membrane</location>
        <topology evidence="1">Multi-pass membrane protein</topology>
    </subcellularLocation>
</comment>
<dbReference type="Proteomes" id="UP000813461">
    <property type="component" value="Unassembled WGS sequence"/>
</dbReference>
<comment type="similarity">
    <text evidence="5">Belongs to the FNT transporter (TC 1.A.16) family.</text>
</comment>
<comment type="caution">
    <text evidence="8">The sequence shown here is derived from an EMBL/GenBank/DDBJ whole genome shotgun (WGS) entry which is preliminary data.</text>
</comment>
<dbReference type="GO" id="GO:0015513">
    <property type="term" value="F:high-affinity secondary active nitrite transmembrane transporter activity"/>
    <property type="evidence" value="ECO:0007669"/>
    <property type="project" value="TreeGrafter"/>
</dbReference>
<keyword evidence="9" id="KW-1185">Reference proteome</keyword>
<feature type="transmembrane region" description="Helical" evidence="7">
    <location>
        <begin position="228"/>
        <end position="258"/>
    </location>
</feature>
<name>A0A8K0R9T9_9PLEO</name>
<feature type="region of interest" description="Disordered" evidence="6">
    <location>
        <begin position="1"/>
        <end position="27"/>
    </location>
</feature>
<gene>
    <name evidence="8" type="ORF">FB567DRAFT_627118</name>
</gene>
<evidence type="ECO:0000256" key="1">
    <source>
        <dbReference type="ARBA" id="ARBA00004141"/>
    </source>
</evidence>
<proteinExistence type="inferred from homology"/>
<keyword evidence="3 7" id="KW-1133">Transmembrane helix</keyword>
<evidence type="ECO:0000313" key="8">
    <source>
        <dbReference type="EMBL" id="KAH7089837.1"/>
    </source>
</evidence>
<organism evidence="8 9">
    <name type="scientific">Paraphoma chrysanthemicola</name>
    <dbReference type="NCBI Taxonomy" id="798071"/>
    <lineage>
        <taxon>Eukaryota</taxon>
        <taxon>Fungi</taxon>
        <taxon>Dikarya</taxon>
        <taxon>Ascomycota</taxon>
        <taxon>Pezizomycotina</taxon>
        <taxon>Dothideomycetes</taxon>
        <taxon>Pleosporomycetidae</taxon>
        <taxon>Pleosporales</taxon>
        <taxon>Pleosporineae</taxon>
        <taxon>Phaeosphaeriaceae</taxon>
        <taxon>Paraphoma</taxon>
    </lineage>
</organism>
<feature type="transmembrane region" description="Helical" evidence="7">
    <location>
        <begin position="62"/>
        <end position="81"/>
    </location>
</feature>
<dbReference type="Gene3D" id="1.20.1080.10">
    <property type="entry name" value="Glycerol uptake facilitator protein"/>
    <property type="match status" value="1"/>
</dbReference>
<keyword evidence="2 7" id="KW-0812">Transmembrane</keyword>
<evidence type="ECO:0000256" key="5">
    <source>
        <dbReference type="ARBA" id="ARBA00049660"/>
    </source>
</evidence>
<dbReference type="InterPro" id="IPR023271">
    <property type="entry name" value="Aquaporin-like"/>
</dbReference>
<dbReference type="GO" id="GO:0005886">
    <property type="term" value="C:plasma membrane"/>
    <property type="evidence" value="ECO:0007669"/>
    <property type="project" value="TreeGrafter"/>
</dbReference>
<feature type="transmembrane region" description="Helical" evidence="7">
    <location>
        <begin position="148"/>
        <end position="168"/>
    </location>
</feature>